<gene>
    <name evidence="10" type="ORF">CVLEPA_LOCUS21278</name>
</gene>
<name>A0ABP0GBU0_CLALP</name>
<keyword evidence="5" id="KW-0470">Melanin biosynthesis</keyword>
<accession>A0ABP0GBU0</accession>
<evidence type="ECO:0000313" key="11">
    <source>
        <dbReference type="Proteomes" id="UP001642483"/>
    </source>
</evidence>
<evidence type="ECO:0000313" key="10">
    <source>
        <dbReference type="EMBL" id="CAK8689246.1"/>
    </source>
</evidence>
<protein>
    <recommendedName>
        <fullName evidence="8 9">Tyrosinase copper-binding domain-containing protein</fullName>
    </recommendedName>
</protein>
<evidence type="ECO:0000256" key="5">
    <source>
        <dbReference type="ARBA" id="ARBA00023101"/>
    </source>
</evidence>
<keyword evidence="3" id="KW-0479">Metal-binding</keyword>
<proteinExistence type="inferred from homology"/>
<keyword evidence="6" id="KW-0472">Membrane</keyword>
<comment type="similarity">
    <text evidence="2">Belongs to the tyrosinase family.</text>
</comment>
<dbReference type="EMBL" id="CAWYQH010000108">
    <property type="protein sequence ID" value="CAK8689246.1"/>
    <property type="molecule type" value="Genomic_DNA"/>
</dbReference>
<reference evidence="10 11" key="1">
    <citation type="submission" date="2024-02" db="EMBL/GenBank/DDBJ databases">
        <authorList>
            <person name="Daric V."/>
            <person name="Darras S."/>
        </authorList>
    </citation>
    <scope>NUCLEOTIDE SEQUENCE [LARGE SCALE GENOMIC DNA]</scope>
</reference>
<dbReference type="InterPro" id="IPR002227">
    <property type="entry name" value="Tyrosinase_Cu-bd"/>
</dbReference>
<dbReference type="InterPro" id="IPR050316">
    <property type="entry name" value="Tyrosinase/Hemocyanin"/>
</dbReference>
<keyword evidence="11" id="KW-1185">Reference proteome</keyword>
<dbReference type="Pfam" id="PF00264">
    <property type="entry name" value="Tyrosinase"/>
    <property type="match status" value="1"/>
</dbReference>
<feature type="chain" id="PRO_5046694286" description="Tyrosinase copper-binding domain-containing protein" evidence="7">
    <location>
        <begin position="26"/>
        <end position="532"/>
    </location>
</feature>
<evidence type="ECO:0000259" key="9">
    <source>
        <dbReference type="PROSITE" id="PS00498"/>
    </source>
</evidence>
<dbReference type="Proteomes" id="UP001642483">
    <property type="component" value="Unassembled WGS sequence"/>
</dbReference>
<evidence type="ECO:0000256" key="7">
    <source>
        <dbReference type="SAM" id="SignalP"/>
    </source>
</evidence>
<keyword evidence="7" id="KW-0732">Signal</keyword>
<evidence type="ECO:0000256" key="4">
    <source>
        <dbReference type="ARBA" id="ARBA00023008"/>
    </source>
</evidence>
<dbReference type="PANTHER" id="PTHR11474:SF126">
    <property type="entry name" value="TYROSINASE-LIKE PROTEIN TYR-1-RELATED"/>
    <property type="match status" value="1"/>
</dbReference>
<comment type="subcellular location">
    <subcellularLocation>
        <location evidence="1">Melanosome membrane</location>
        <topology evidence="1">Single-pass type I membrane protein</topology>
    </subcellularLocation>
</comment>
<evidence type="ECO:0000256" key="2">
    <source>
        <dbReference type="ARBA" id="ARBA00009928"/>
    </source>
</evidence>
<dbReference type="PROSITE" id="PS00497">
    <property type="entry name" value="TYROSINASE_1"/>
    <property type="match status" value="1"/>
</dbReference>
<dbReference type="Gene3D" id="1.10.1280.10">
    <property type="entry name" value="Di-copper center containing domain from catechol oxidase"/>
    <property type="match status" value="1"/>
</dbReference>
<keyword evidence="6" id="KW-0812">Transmembrane</keyword>
<dbReference type="SUPFAM" id="SSF48056">
    <property type="entry name" value="Di-copper centre-containing domain"/>
    <property type="match status" value="1"/>
</dbReference>
<feature type="transmembrane region" description="Helical" evidence="6">
    <location>
        <begin position="475"/>
        <end position="496"/>
    </location>
</feature>
<keyword evidence="6" id="KW-1133">Transmembrane helix</keyword>
<evidence type="ECO:0000256" key="6">
    <source>
        <dbReference type="SAM" id="Phobius"/>
    </source>
</evidence>
<keyword evidence="4" id="KW-0186">Copper</keyword>
<dbReference type="PROSITE" id="PS00498">
    <property type="entry name" value="TYROSINASE_2"/>
    <property type="match status" value="1"/>
</dbReference>
<dbReference type="PRINTS" id="PR00092">
    <property type="entry name" value="TYROSINASE"/>
</dbReference>
<feature type="signal peptide" evidence="7">
    <location>
        <begin position="1"/>
        <end position="25"/>
    </location>
</feature>
<sequence length="532" mass="59767">MSKFSVSLFVNVLLVVLSFIPASRAQFPRACATLQAYLSHECCPLVNGSACAKDTGRGSCSDISIDDAPHGQQYVLVGIDDRERWPERFFNRSCVCNRNFGGFDCSGCKYGWQGNDCSQRRPVVVRKNVLNMDEDEREKFLEVLDLSKTTPHPDYVIAQDHYRNLLSENGTRLNYVNISIYDLFVWVHYYSVRDTLLGPGQAYTAIDFSHEGPAFLTWHRMHLLALEGDLQQLSGDPDFALPYWNFATGGTECDICNNTLLGARDAIDQTLLDVGSRFADWQVICLSLDWFNDNVKLCNGTEEGPIRRNPGGNVDRPTVQVLPQPGDVAQCLQVDQYDTFPFFSTSDGFRNALEGYSHPGGEFENGVRTLHNLAHLFLNGTGGLTHASANDPLFVLLHTFTDAIFDEWMNRSNANISEYPQEDAPIGHNRNFNMVPFFPPVQNKEMFVPAEQLGYSYAVEFPDSADSSDLNDVSFIWSIIGVGLFVVGTIIVVALVQSFRYHMRKRREEKLYESLIGGEPCHSMKYKATDSV</sequence>
<evidence type="ECO:0000256" key="1">
    <source>
        <dbReference type="ARBA" id="ARBA00004573"/>
    </source>
</evidence>
<dbReference type="InterPro" id="IPR008922">
    <property type="entry name" value="Di-copper_centre_dom_sf"/>
</dbReference>
<dbReference type="PANTHER" id="PTHR11474">
    <property type="entry name" value="TYROSINASE FAMILY MEMBER"/>
    <property type="match status" value="1"/>
</dbReference>
<evidence type="ECO:0000259" key="8">
    <source>
        <dbReference type="PROSITE" id="PS00497"/>
    </source>
</evidence>
<feature type="domain" description="Tyrosinase copper-binding" evidence="9">
    <location>
        <begin position="391"/>
        <end position="402"/>
    </location>
</feature>
<organism evidence="10 11">
    <name type="scientific">Clavelina lepadiformis</name>
    <name type="common">Light-bulb sea squirt</name>
    <name type="synonym">Ascidia lepadiformis</name>
    <dbReference type="NCBI Taxonomy" id="159417"/>
    <lineage>
        <taxon>Eukaryota</taxon>
        <taxon>Metazoa</taxon>
        <taxon>Chordata</taxon>
        <taxon>Tunicata</taxon>
        <taxon>Ascidiacea</taxon>
        <taxon>Aplousobranchia</taxon>
        <taxon>Clavelinidae</taxon>
        <taxon>Clavelina</taxon>
    </lineage>
</organism>
<evidence type="ECO:0000256" key="3">
    <source>
        <dbReference type="ARBA" id="ARBA00022723"/>
    </source>
</evidence>
<comment type="caution">
    <text evidence="10">The sequence shown here is derived from an EMBL/GenBank/DDBJ whole genome shotgun (WGS) entry which is preliminary data.</text>
</comment>
<feature type="domain" description="Tyrosinase copper-binding" evidence="8">
    <location>
        <begin position="210"/>
        <end position="227"/>
    </location>
</feature>